<dbReference type="PANTHER" id="PTHR48075">
    <property type="entry name" value="3-HYDROXYACYL-COA DEHYDROGENASE FAMILY PROTEIN"/>
    <property type="match status" value="1"/>
</dbReference>
<keyword evidence="3" id="KW-0560">Oxidoreductase</keyword>
<evidence type="ECO:0000256" key="3">
    <source>
        <dbReference type="ARBA" id="ARBA00023002"/>
    </source>
</evidence>
<keyword evidence="7" id="KW-1185">Reference proteome</keyword>
<feature type="domain" description="3-hydroxyacyl-CoA dehydrogenase NAD binding" evidence="5">
    <location>
        <begin position="3"/>
        <end position="169"/>
    </location>
</feature>
<accession>A0ABN2CK56</accession>
<evidence type="ECO:0000256" key="2">
    <source>
        <dbReference type="ARBA" id="ARBA00009463"/>
    </source>
</evidence>
<sequence length="295" mass="31016">MRIAVLGAGTMGQGIAAVMAAASHEVTVVDAVDRIEGCVTAVRDRARRHGGDVTGTIGGTHDLGAAVRGAEVVFEAVPEQLPLKLEVLAGVSENAAPAAIVATNTSSLPLDRLAGALSHPSRFLAAHFFNPAETIPGVEVAGTEQTDPEVTATLVALLRSAGKEPIEVGSCVGFVANRLQLALFREALACVEEGVITAEDLDILVRRTIGVRLPAFGPFAVADMAGLDVYHAIFTVLHEAYGERFEVPPMVSRLVEDGRLGVKSGAGFLNYTADELRELTARRDVLYKRLLEAAS</sequence>
<proteinExistence type="inferred from homology"/>
<dbReference type="Pfam" id="PF02737">
    <property type="entry name" value="3HCDH_N"/>
    <property type="match status" value="1"/>
</dbReference>
<dbReference type="EMBL" id="BAAAPH010000004">
    <property type="protein sequence ID" value="GAA1559380.1"/>
    <property type="molecule type" value="Genomic_DNA"/>
</dbReference>
<dbReference type="InterPro" id="IPR022694">
    <property type="entry name" value="3-OHacyl-CoA_DH"/>
</dbReference>
<dbReference type="InterPro" id="IPR006180">
    <property type="entry name" value="3-OHacyl-CoA_DH_CS"/>
</dbReference>
<evidence type="ECO:0000313" key="7">
    <source>
        <dbReference type="Proteomes" id="UP001501705"/>
    </source>
</evidence>
<comment type="caution">
    <text evidence="6">The sequence shown here is derived from an EMBL/GenBank/DDBJ whole genome shotgun (WGS) entry which is preliminary data.</text>
</comment>
<evidence type="ECO:0000259" key="4">
    <source>
        <dbReference type="Pfam" id="PF00725"/>
    </source>
</evidence>
<dbReference type="PANTHER" id="PTHR48075:SF5">
    <property type="entry name" value="3-HYDROXYBUTYRYL-COA DEHYDROGENASE"/>
    <property type="match status" value="1"/>
</dbReference>
<dbReference type="Gene3D" id="1.10.1040.10">
    <property type="entry name" value="N-(1-d-carboxylethyl)-l-norvaline Dehydrogenase, domain 2"/>
    <property type="match status" value="1"/>
</dbReference>
<reference evidence="6 7" key="1">
    <citation type="journal article" date="2019" name="Int. J. Syst. Evol. Microbiol.">
        <title>The Global Catalogue of Microorganisms (GCM) 10K type strain sequencing project: providing services to taxonomists for standard genome sequencing and annotation.</title>
        <authorList>
            <consortium name="The Broad Institute Genomics Platform"/>
            <consortium name="The Broad Institute Genome Sequencing Center for Infectious Disease"/>
            <person name="Wu L."/>
            <person name="Ma J."/>
        </authorList>
    </citation>
    <scope>NUCLEOTIDE SEQUENCE [LARGE SCALE GENOMIC DNA]</scope>
    <source>
        <strain evidence="6 7">JCM 15572</strain>
    </source>
</reference>
<dbReference type="PROSITE" id="PS00067">
    <property type="entry name" value="3HCDH"/>
    <property type="match status" value="1"/>
</dbReference>
<gene>
    <name evidence="6" type="ORF">GCM10009804_15270</name>
</gene>
<comment type="pathway">
    <text evidence="1">Lipid metabolism; butanoate metabolism.</text>
</comment>
<dbReference type="InterPro" id="IPR006108">
    <property type="entry name" value="3HC_DH_C"/>
</dbReference>
<feature type="domain" description="3-hydroxyacyl-CoA dehydrogenase C-terminal" evidence="4">
    <location>
        <begin position="173"/>
        <end position="271"/>
    </location>
</feature>
<dbReference type="SUPFAM" id="SSF48179">
    <property type="entry name" value="6-phosphogluconate dehydrogenase C-terminal domain-like"/>
    <property type="match status" value="1"/>
</dbReference>
<dbReference type="SUPFAM" id="SSF51735">
    <property type="entry name" value="NAD(P)-binding Rossmann-fold domains"/>
    <property type="match status" value="1"/>
</dbReference>
<evidence type="ECO:0000259" key="5">
    <source>
        <dbReference type="Pfam" id="PF02737"/>
    </source>
</evidence>
<dbReference type="InterPro" id="IPR013328">
    <property type="entry name" value="6PGD_dom2"/>
</dbReference>
<dbReference type="RefSeq" id="WP_344232646.1">
    <property type="nucleotide sequence ID" value="NZ_BAAAPH010000004.1"/>
</dbReference>
<dbReference type="Proteomes" id="UP001501705">
    <property type="component" value="Unassembled WGS sequence"/>
</dbReference>
<dbReference type="InterPro" id="IPR006176">
    <property type="entry name" value="3-OHacyl-CoA_DH_NAD-bd"/>
</dbReference>
<evidence type="ECO:0000313" key="6">
    <source>
        <dbReference type="EMBL" id="GAA1559380.1"/>
    </source>
</evidence>
<dbReference type="Pfam" id="PF00725">
    <property type="entry name" value="3HCDH"/>
    <property type="match status" value="1"/>
</dbReference>
<organism evidence="6 7">
    <name type="scientific">Kribbella hippodromi</name>
    <dbReference type="NCBI Taxonomy" id="434347"/>
    <lineage>
        <taxon>Bacteria</taxon>
        <taxon>Bacillati</taxon>
        <taxon>Actinomycetota</taxon>
        <taxon>Actinomycetes</taxon>
        <taxon>Propionibacteriales</taxon>
        <taxon>Kribbellaceae</taxon>
        <taxon>Kribbella</taxon>
    </lineage>
</organism>
<dbReference type="InterPro" id="IPR036291">
    <property type="entry name" value="NAD(P)-bd_dom_sf"/>
</dbReference>
<dbReference type="InterPro" id="IPR008927">
    <property type="entry name" value="6-PGluconate_DH-like_C_sf"/>
</dbReference>
<comment type="similarity">
    <text evidence="2">Belongs to the 3-hydroxyacyl-CoA dehydrogenase family.</text>
</comment>
<evidence type="ECO:0000256" key="1">
    <source>
        <dbReference type="ARBA" id="ARBA00005086"/>
    </source>
</evidence>
<name>A0ABN2CK56_9ACTN</name>
<dbReference type="Gene3D" id="3.40.50.720">
    <property type="entry name" value="NAD(P)-binding Rossmann-like Domain"/>
    <property type="match status" value="1"/>
</dbReference>
<dbReference type="PIRSF" id="PIRSF000105">
    <property type="entry name" value="HCDH"/>
    <property type="match status" value="1"/>
</dbReference>
<protein>
    <submittedName>
        <fullName evidence="6">3-hydroxyacyl-CoA dehydrogenase family protein</fullName>
    </submittedName>
</protein>